<keyword evidence="2" id="KW-0378">Hydrolase</keyword>
<dbReference type="Gene3D" id="3.60.110.10">
    <property type="entry name" value="Carbon-nitrogen hydrolase"/>
    <property type="match status" value="1"/>
</dbReference>
<dbReference type="PANTHER" id="PTHR23088">
    <property type="entry name" value="NITRILASE-RELATED"/>
    <property type="match status" value="1"/>
</dbReference>
<comment type="caution">
    <text evidence="2">The sequence shown here is derived from an EMBL/GenBank/DDBJ whole genome shotgun (WGS) entry which is preliminary data.</text>
</comment>
<evidence type="ECO:0000313" key="3">
    <source>
        <dbReference type="Proteomes" id="UP000705823"/>
    </source>
</evidence>
<sequence length="274" mass="29448">MDLAVVQLEITPGAVETNLEAAREAVANAANDGADLVALPEQFVVGFFAFDDYPDHAAGLDEDLFDRLAAIAADNDVGLVAGSTVEDLAASAAAGYDVPADEGYANTSVFFDRQGRQRGVYRKHHLFGYESAESELLVPGESLSVVDFAGVTVAMTTCYDLRFPELYRRLVDRGVDLVVVPSAWPYPRIEHWETLGRARAIENLWYVAAVNGVGTFPDAGAELCGRSTVYDPWGTACVSTGAEPTTIHAEIDPDEVASVRGSFPALDDRRLDDA</sequence>
<proteinExistence type="predicted"/>
<dbReference type="InterPro" id="IPR036526">
    <property type="entry name" value="C-N_Hydrolase_sf"/>
</dbReference>
<accession>A0A8J8PAP7</accession>
<dbReference type="EMBL" id="RKLU01000004">
    <property type="protein sequence ID" value="TQQ79846.1"/>
    <property type="molecule type" value="Genomic_DNA"/>
</dbReference>
<organism evidence="2 3">
    <name type="scientific">Halonotius terrestris</name>
    <dbReference type="NCBI Taxonomy" id="2487750"/>
    <lineage>
        <taxon>Archaea</taxon>
        <taxon>Methanobacteriati</taxon>
        <taxon>Methanobacteriota</taxon>
        <taxon>Stenosarchaea group</taxon>
        <taxon>Halobacteria</taxon>
        <taxon>Halobacteriales</taxon>
        <taxon>Haloferacaceae</taxon>
        <taxon>Halonotius</taxon>
    </lineage>
</organism>
<dbReference type="AlphaFoldDB" id="A0A8J8PAP7"/>
<dbReference type="GO" id="GO:0016787">
    <property type="term" value="F:hydrolase activity"/>
    <property type="evidence" value="ECO:0007669"/>
    <property type="project" value="UniProtKB-KW"/>
</dbReference>
<dbReference type="InterPro" id="IPR003010">
    <property type="entry name" value="C-N_Hydrolase"/>
</dbReference>
<dbReference type="OrthoDB" id="41015at2157"/>
<gene>
    <name evidence="2" type="ORF">EGH24_10180</name>
</gene>
<dbReference type="Pfam" id="PF00795">
    <property type="entry name" value="CN_hydrolase"/>
    <property type="match status" value="1"/>
</dbReference>
<reference evidence="2" key="1">
    <citation type="submission" date="2019-02" db="EMBL/GenBank/DDBJ databases">
        <title>Halonotius sp. a new haloarchaeum isolated from saline soil.</title>
        <authorList>
            <person name="Duran-Viseras A."/>
            <person name="Sanchez-Porro C."/>
            <person name="Ventosa A."/>
        </authorList>
    </citation>
    <scope>NUCLEOTIDE SEQUENCE</scope>
    <source>
        <strain evidence="2">F15B</strain>
    </source>
</reference>
<protein>
    <submittedName>
        <fullName evidence="2">Carbon-nitrogen family hydrolase</fullName>
    </submittedName>
</protein>
<dbReference type="Proteomes" id="UP000705823">
    <property type="component" value="Unassembled WGS sequence"/>
</dbReference>
<dbReference type="InterPro" id="IPR001110">
    <property type="entry name" value="UPF0012_CS"/>
</dbReference>
<evidence type="ECO:0000313" key="2">
    <source>
        <dbReference type="EMBL" id="TQQ79846.1"/>
    </source>
</evidence>
<dbReference type="RefSeq" id="WP_142980038.1">
    <property type="nucleotide sequence ID" value="NZ_RKLU01000004.1"/>
</dbReference>
<keyword evidence="3" id="KW-1185">Reference proteome</keyword>
<dbReference type="SUPFAM" id="SSF56317">
    <property type="entry name" value="Carbon-nitrogen hydrolase"/>
    <property type="match status" value="1"/>
</dbReference>
<dbReference type="PROSITE" id="PS50263">
    <property type="entry name" value="CN_HYDROLASE"/>
    <property type="match status" value="1"/>
</dbReference>
<dbReference type="PROSITE" id="PS01227">
    <property type="entry name" value="UPF0012"/>
    <property type="match status" value="1"/>
</dbReference>
<feature type="domain" description="CN hydrolase" evidence="1">
    <location>
        <begin position="1"/>
        <end position="253"/>
    </location>
</feature>
<name>A0A8J8PAP7_9EURY</name>
<dbReference type="PANTHER" id="PTHR23088:SF27">
    <property type="entry name" value="DEAMINATED GLUTATHIONE AMIDASE"/>
    <property type="match status" value="1"/>
</dbReference>
<evidence type="ECO:0000259" key="1">
    <source>
        <dbReference type="PROSITE" id="PS50263"/>
    </source>
</evidence>